<dbReference type="PANTHER" id="PTHR43861:SF1">
    <property type="entry name" value="TRANS-ACONITATE 2-METHYLTRANSFERASE"/>
    <property type="match status" value="1"/>
</dbReference>
<comment type="caution">
    <text evidence="2">The sequence shown here is derived from an EMBL/GenBank/DDBJ whole genome shotgun (WGS) entry which is preliminary data.</text>
</comment>
<dbReference type="Pfam" id="PF08241">
    <property type="entry name" value="Methyltransf_11"/>
    <property type="match status" value="1"/>
</dbReference>
<dbReference type="GO" id="GO:0032259">
    <property type="term" value="P:methylation"/>
    <property type="evidence" value="ECO:0007669"/>
    <property type="project" value="UniProtKB-KW"/>
</dbReference>
<dbReference type="PATRIC" id="fig|1886670.3.peg.873"/>
<accession>A0A1E3L7G6</accession>
<dbReference type="InterPro" id="IPR013216">
    <property type="entry name" value="Methyltransf_11"/>
</dbReference>
<protein>
    <submittedName>
        <fullName evidence="2">Cyclopropane-fatty-acyl-phospholipid synthase</fullName>
        <ecNumber evidence="2">2.1.1.79</ecNumber>
    </submittedName>
</protein>
<dbReference type="Proteomes" id="UP000094578">
    <property type="component" value="Unassembled WGS sequence"/>
</dbReference>
<dbReference type="GO" id="GO:0008825">
    <property type="term" value="F:cyclopropane-fatty-acyl-phospholipid synthase activity"/>
    <property type="evidence" value="ECO:0007669"/>
    <property type="project" value="UniProtKB-EC"/>
</dbReference>
<dbReference type="InterPro" id="IPR029063">
    <property type="entry name" value="SAM-dependent_MTases_sf"/>
</dbReference>
<dbReference type="SUPFAM" id="SSF53335">
    <property type="entry name" value="S-adenosyl-L-methionine-dependent methyltransferases"/>
    <property type="match status" value="1"/>
</dbReference>
<proteinExistence type="predicted"/>
<organism evidence="2 3">
    <name type="scientific">Paenibacillus nuruki</name>
    <dbReference type="NCBI Taxonomy" id="1886670"/>
    <lineage>
        <taxon>Bacteria</taxon>
        <taxon>Bacillati</taxon>
        <taxon>Bacillota</taxon>
        <taxon>Bacilli</taxon>
        <taxon>Bacillales</taxon>
        <taxon>Paenibacillaceae</taxon>
        <taxon>Paenibacillus</taxon>
    </lineage>
</organism>
<reference evidence="2 3" key="1">
    <citation type="submission" date="2016-08" db="EMBL/GenBank/DDBJ databases">
        <title>Genome sequencing of Paenibacillus sp. TI45-13ar, isolated from Korean traditional nuruk.</title>
        <authorList>
            <person name="Kim S.-J."/>
        </authorList>
    </citation>
    <scope>NUCLEOTIDE SEQUENCE [LARGE SCALE GENOMIC DNA]</scope>
    <source>
        <strain evidence="2 3">TI45-13ar</strain>
    </source>
</reference>
<dbReference type="Gene3D" id="3.40.50.150">
    <property type="entry name" value="Vaccinia Virus protein VP39"/>
    <property type="match status" value="1"/>
</dbReference>
<dbReference type="STRING" id="1886670.PTI45_00852"/>
<dbReference type="EC" id="2.1.1.79" evidence="2"/>
<dbReference type="PANTHER" id="PTHR43861">
    <property type="entry name" value="TRANS-ACONITATE 2-METHYLTRANSFERASE-RELATED"/>
    <property type="match status" value="1"/>
</dbReference>
<dbReference type="CDD" id="cd02440">
    <property type="entry name" value="AdoMet_MTases"/>
    <property type="match status" value="1"/>
</dbReference>
<dbReference type="EMBL" id="MDER01000029">
    <property type="protein sequence ID" value="ODP29698.1"/>
    <property type="molecule type" value="Genomic_DNA"/>
</dbReference>
<keyword evidence="3" id="KW-1185">Reference proteome</keyword>
<keyword evidence="2" id="KW-0808">Transferase</keyword>
<evidence type="ECO:0000313" key="3">
    <source>
        <dbReference type="Proteomes" id="UP000094578"/>
    </source>
</evidence>
<gene>
    <name evidence="2" type="ORF">PTI45_00852</name>
</gene>
<name>A0A1E3L7G6_9BACL</name>
<dbReference type="RefSeq" id="WP_069326310.1">
    <property type="nucleotide sequence ID" value="NZ_MDER01000029.1"/>
</dbReference>
<sequence length="242" mass="27506">MRQNIYDDPTFFEYYKELRSTGITFNDFVEQPALKALLPDLKGLTVLDMGCGFGKLASYMVEQGAAHVTGADISSKMLSIAPKLPEITYIHAPIEELNFEAESFDLIVSSLAFHYVADYDRLMAQIAKWLRSGGTLVFSTEHPITTAKLDMEGWVEDEHGERLHYAIDNYGEEGQRSTHWVVDNVIKYHRKVSTLVNGMIAHDLIVQHIDEPESIPEGLEKMPKLTQERRKPSFILFKAVKK</sequence>
<keyword evidence="2" id="KW-0489">Methyltransferase</keyword>
<evidence type="ECO:0000259" key="1">
    <source>
        <dbReference type="Pfam" id="PF08241"/>
    </source>
</evidence>
<dbReference type="AlphaFoldDB" id="A0A1E3L7G6"/>
<evidence type="ECO:0000313" key="2">
    <source>
        <dbReference type="EMBL" id="ODP29698.1"/>
    </source>
</evidence>
<feature type="domain" description="Methyltransferase type 11" evidence="1">
    <location>
        <begin position="47"/>
        <end position="138"/>
    </location>
</feature>